<name>A0A1N7RMU3_9BURK</name>
<sequence length="63" mass="7550">MIQARKNGVIRVTDLHPGATPFRRLREVRRNRAFRSGTREFELQVVRWLRFRSHPRAPVTEHS</sequence>
<accession>A0A1N7RMU3</accession>
<protein>
    <submittedName>
        <fullName evidence="1">Uncharacterized protein</fullName>
    </submittedName>
</protein>
<dbReference type="STRING" id="1247936.BN2475_90007"/>
<dbReference type="EMBL" id="CYGX02000009">
    <property type="protein sequence ID" value="SIT36417.1"/>
    <property type="molecule type" value="Genomic_DNA"/>
</dbReference>
<proteinExistence type="predicted"/>
<dbReference type="Proteomes" id="UP000187012">
    <property type="component" value="Unassembled WGS sequence"/>
</dbReference>
<dbReference type="AlphaFoldDB" id="A0A1N7RMU3"/>
<evidence type="ECO:0000313" key="2">
    <source>
        <dbReference type="Proteomes" id="UP000187012"/>
    </source>
</evidence>
<keyword evidence="2" id="KW-1185">Reference proteome</keyword>
<evidence type="ECO:0000313" key="1">
    <source>
        <dbReference type="EMBL" id="SIT36417.1"/>
    </source>
</evidence>
<organism evidence="1 2">
    <name type="scientific">Paraburkholderia ribeironis</name>
    <dbReference type="NCBI Taxonomy" id="1247936"/>
    <lineage>
        <taxon>Bacteria</taxon>
        <taxon>Pseudomonadati</taxon>
        <taxon>Pseudomonadota</taxon>
        <taxon>Betaproteobacteria</taxon>
        <taxon>Burkholderiales</taxon>
        <taxon>Burkholderiaceae</taxon>
        <taxon>Paraburkholderia</taxon>
    </lineage>
</organism>
<gene>
    <name evidence="1" type="ORF">BN2475_90007</name>
</gene>
<reference evidence="1 2" key="1">
    <citation type="submission" date="2016-12" db="EMBL/GenBank/DDBJ databases">
        <authorList>
            <person name="Song W.-J."/>
            <person name="Kurnit D.M."/>
        </authorList>
    </citation>
    <scope>NUCLEOTIDE SEQUENCE [LARGE SCALE GENOMIC DNA]</scope>
    <source>
        <strain evidence="1 2">STM7296</strain>
    </source>
</reference>